<organism evidence="2 3">
    <name type="scientific">Sphingosinicella rhizophila</name>
    <dbReference type="NCBI Taxonomy" id="3050082"/>
    <lineage>
        <taxon>Bacteria</taxon>
        <taxon>Pseudomonadati</taxon>
        <taxon>Pseudomonadota</taxon>
        <taxon>Alphaproteobacteria</taxon>
        <taxon>Sphingomonadales</taxon>
        <taxon>Sphingosinicellaceae</taxon>
        <taxon>Sphingosinicella</taxon>
    </lineage>
</organism>
<dbReference type="InterPro" id="IPR054189">
    <property type="entry name" value="DUF6894"/>
</dbReference>
<evidence type="ECO:0000313" key="3">
    <source>
        <dbReference type="Proteomes" id="UP001259572"/>
    </source>
</evidence>
<comment type="caution">
    <text evidence="2">The sequence shown here is derived from an EMBL/GenBank/DDBJ whole genome shotgun (WGS) entry which is preliminary data.</text>
</comment>
<accession>A0ABU3Q7K1</accession>
<reference evidence="2 3" key="1">
    <citation type="submission" date="2023-05" db="EMBL/GenBank/DDBJ databases">
        <authorList>
            <person name="Guo Y."/>
        </authorList>
    </citation>
    <scope>NUCLEOTIDE SEQUENCE [LARGE SCALE GENOMIC DNA]</scope>
    <source>
        <strain evidence="2 3">GR2756</strain>
    </source>
</reference>
<evidence type="ECO:0000259" key="1">
    <source>
        <dbReference type="Pfam" id="PF21834"/>
    </source>
</evidence>
<name>A0ABU3Q7K1_9SPHN</name>
<proteinExistence type="predicted"/>
<evidence type="ECO:0000313" key="2">
    <source>
        <dbReference type="EMBL" id="MDT9599376.1"/>
    </source>
</evidence>
<protein>
    <recommendedName>
        <fullName evidence="1">DUF6894 domain-containing protein</fullName>
    </recommendedName>
</protein>
<dbReference type="Pfam" id="PF21834">
    <property type="entry name" value="DUF6894"/>
    <property type="match status" value="1"/>
</dbReference>
<sequence length="93" mass="10544">MPLFFFHIVSPNERIEDPEGLELTDVDTARREAVESLRSIISHEVRQGILGLDEWIEVVDFRGDLLLVVRSGDVLTLTTARNSKEDTVKALRP</sequence>
<keyword evidence="3" id="KW-1185">Reference proteome</keyword>
<gene>
    <name evidence="2" type="ORF">RQX22_10490</name>
</gene>
<dbReference type="RefSeq" id="WP_315726220.1">
    <property type="nucleotide sequence ID" value="NZ_JAVUPU010000004.1"/>
</dbReference>
<feature type="domain" description="DUF6894" evidence="1">
    <location>
        <begin position="3"/>
        <end position="70"/>
    </location>
</feature>
<dbReference type="EMBL" id="JAVUPU010000004">
    <property type="protein sequence ID" value="MDT9599376.1"/>
    <property type="molecule type" value="Genomic_DNA"/>
</dbReference>
<dbReference type="Proteomes" id="UP001259572">
    <property type="component" value="Unassembled WGS sequence"/>
</dbReference>